<evidence type="ECO:0000313" key="1">
    <source>
        <dbReference type="EMBL" id="SFH89364.1"/>
    </source>
</evidence>
<evidence type="ECO:0000313" key="2">
    <source>
        <dbReference type="Proteomes" id="UP000183635"/>
    </source>
</evidence>
<proteinExistence type="predicted"/>
<name>A0A1I3DRI2_9RHOB</name>
<reference evidence="1 2" key="1">
    <citation type="submission" date="2016-10" db="EMBL/GenBank/DDBJ databases">
        <authorList>
            <person name="de Groot N.N."/>
        </authorList>
    </citation>
    <scope>NUCLEOTIDE SEQUENCE [LARGE SCALE GENOMIC DNA]</scope>
    <source>
        <strain evidence="1 2">DSM 8537</strain>
    </source>
</reference>
<feature type="non-terminal residue" evidence="1">
    <location>
        <position position="1"/>
    </location>
</feature>
<keyword evidence="2" id="KW-1185">Reference proteome</keyword>
<organism evidence="1 2">
    <name type="scientific">Paracoccus aminovorans</name>
    <dbReference type="NCBI Taxonomy" id="34004"/>
    <lineage>
        <taxon>Bacteria</taxon>
        <taxon>Pseudomonadati</taxon>
        <taxon>Pseudomonadota</taxon>
        <taxon>Alphaproteobacteria</taxon>
        <taxon>Rhodobacterales</taxon>
        <taxon>Paracoccaceae</taxon>
        <taxon>Paracoccus</taxon>
    </lineage>
</organism>
<dbReference type="RefSeq" id="WP_170848971.1">
    <property type="nucleotide sequence ID" value="NZ_FOPU01000041.1"/>
</dbReference>
<dbReference type="Proteomes" id="UP000183635">
    <property type="component" value="Unassembled WGS sequence"/>
</dbReference>
<gene>
    <name evidence="1" type="ORF">SAMN04488021_14140</name>
</gene>
<protein>
    <submittedName>
        <fullName evidence="1">Phage virion morphogenesis family protein</fullName>
    </submittedName>
</protein>
<sequence length="92" mass="10123">YDKAGEHYGKKPLWRHGDLYGKIHMQAEMDAATIGSNAIQAAMMQFGGRKAEHPNLWGDIPARPFIGLSDEDRSDVLEIIDECLQRAAGSPG</sequence>
<dbReference type="Pfam" id="PF05069">
    <property type="entry name" value="Phage_tail_S"/>
    <property type="match status" value="1"/>
</dbReference>
<dbReference type="InterPro" id="IPR006522">
    <property type="entry name" value="Phage_virion_morphogenesis"/>
</dbReference>
<dbReference type="EMBL" id="FOPU01000041">
    <property type="protein sequence ID" value="SFH89364.1"/>
    <property type="molecule type" value="Genomic_DNA"/>
</dbReference>
<accession>A0A1I3DRI2</accession>
<dbReference type="AlphaFoldDB" id="A0A1I3DRI2"/>